<dbReference type="PANTHER" id="PTHR35568">
    <property type="entry name" value="TRANSCRIPTIONAL REGULATOR DAUR"/>
    <property type="match status" value="1"/>
</dbReference>
<dbReference type="EMBL" id="CP007453">
    <property type="protein sequence ID" value="AHM57885.1"/>
    <property type="molecule type" value="Genomic_DNA"/>
</dbReference>
<evidence type="ECO:0000259" key="1">
    <source>
        <dbReference type="Pfam" id="PF08348"/>
    </source>
</evidence>
<dbReference type="Proteomes" id="UP000019591">
    <property type="component" value="Plasmid EAL2_808p"/>
</dbReference>
<keyword evidence="4" id="KW-1185">Reference proteome</keyword>
<dbReference type="eggNOG" id="COG2964">
    <property type="taxonomic scope" value="Bacteria"/>
</dbReference>
<feature type="domain" description="Transcriptional regulator DauR-like HTH" evidence="2">
    <location>
        <begin position="165"/>
        <end position="224"/>
    </location>
</feature>
<organism evidence="3 4">
    <name type="scientific">Peptoclostridium acidaminophilum DSM 3953</name>
    <dbReference type="NCBI Taxonomy" id="1286171"/>
    <lineage>
        <taxon>Bacteria</taxon>
        <taxon>Bacillati</taxon>
        <taxon>Bacillota</taxon>
        <taxon>Clostridia</taxon>
        <taxon>Peptostreptococcales</taxon>
        <taxon>Peptoclostridiaceae</taxon>
        <taxon>Peptoclostridium</taxon>
    </lineage>
</organism>
<dbReference type="KEGG" id="eac:EAL2_808p03810"/>
<accession>W8TAF4</accession>
<keyword evidence="3" id="KW-0614">Plasmid</keyword>
<protein>
    <submittedName>
        <fullName evidence="3">Putative PAC domain protein</fullName>
    </submittedName>
</protein>
<dbReference type="InterPro" id="IPR013559">
    <property type="entry name" value="YheO"/>
</dbReference>
<dbReference type="AlphaFoldDB" id="W8TAF4"/>
<dbReference type="InterPro" id="IPR039445">
    <property type="entry name" value="DauR-like_HTH"/>
</dbReference>
<evidence type="ECO:0000313" key="4">
    <source>
        <dbReference type="Proteomes" id="UP000019591"/>
    </source>
</evidence>
<dbReference type="Pfam" id="PF13309">
    <property type="entry name" value="HTH_22"/>
    <property type="match status" value="1"/>
</dbReference>
<dbReference type="PANTHER" id="PTHR35568:SF1">
    <property type="entry name" value="TRANSCRIPTIONAL REGULATOR DAUR"/>
    <property type="match status" value="1"/>
</dbReference>
<evidence type="ECO:0000259" key="2">
    <source>
        <dbReference type="Pfam" id="PF13309"/>
    </source>
</evidence>
<proteinExistence type="predicted"/>
<dbReference type="PATRIC" id="fig|1286171.3.peg.2558"/>
<reference evidence="3 4" key="1">
    <citation type="journal article" date="2014" name="Genome Announc.">
        <title>Complete Genome Sequence of Amino Acid-Utilizing Eubacterium acidaminophilum al-2 (DSM 3953).</title>
        <authorList>
            <person name="Poehlein A."/>
            <person name="Andreesen J.R."/>
            <person name="Daniel R."/>
        </authorList>
    </citation>
    <scope>NUCLEOTIDE SEQUENCE [LARGE SCALE GENOMIC DNA]</scope>
    <source>
        <strain evidence="3 4">DSM 3953</strain>
        <plasmid evidence="4">Plasmid EAL2_808p</plasmid>
    </source>
</reference>
<name>W8TAF4_PEPAC</name>
<dbReference type="HOGENOM" id="CLU_080179_2_0_9"/>
<sequence length="228" mass="25325">MSLSGLNEKQQLFEIYKKFIDFLGDFLGSDYELVLHDTDNVENSIVYIKNSFSARKIGGSITELGLRFIKEKTYEGENYCVNYSSKLADGRTIRSATYFIKDSSGKLAGLLCINVDVTKAMLFDDYIQEFIKGQRTLPPIKDTQQPYTKGSSSQTLSDSIEDVAQEMINGVISGFGIPVERMSLDEKKEAISQLDGKGLFLIKGSVKSVSARLQVSEATVYRSISSAK</sequence>
<evidence type="ECO:0000313" key="3">
    <source>
        <dbReference type="EMBL" id="AHM57885.1"/>
    </source>
</evidence>
<feature type="domain" description="YheO-like" evidence="1">
    <location>
        <begin position="14"/>
        <end position="122"/>
    </location>
</feature>
<dbReference type="Pfam" id="PF08348">
    <property type="entry name" value="PAS_6"/>
    <property type="match status" value="1"/>
</dbReference>
<geneLocation type="plasmid" evidence="3 4">
    <name>EAL2_808p</name>
</geneLocation>
<dbReference type="InterPro" id="IPR039446">
    <property type="entry name" value="DauR-like"/>
</dbReference>
<gene>
    <name evidence="3" type="ORF">EAL2_808p03810</name>
</gene>
<dbReference type="RefSeq" id="WP_025436743.1">
    <property type="nucleotide sequence ID" value="NZ_CP007453.1"/>
</dbReference>
<dbReference type="OrthoDB" id="9796595at2"/>